<organism evidence="9 10">
    <name type="scientific">Anaerobutyricum hallii</name>
    <dbReference type="NCBI Taxonomy" id="39488"/>
    <lineage>
        <taxon>Bacteria</taxon>
        <taxon>Bacillati</taxon>
        <taxon>Bacillota</taxon>
        <taxon>Clostridia</taxon>
        <taxon>Lachnospirales</taxon>
        <taxon>Lachnospiraceae</taxon>
        <taxon>Anaerobutyricum</taxon>
    </lineage>
</organism>
<dbReference type="InterPro" id="IPR044068">
    <property type="entry name" value="CB"/>
</dbReference>
<dbReference type="InterPro" id="IPR028259">
    <property type="entry name" value="AP2-like_int_N"/>
</dbReference>
<dbReference type="Gene3D" id="1.10.150.130">
    <property type="match status" value="1"/>
</dbReference>
<keyword evidence="4 6" id="KW-0238">DNA-binding</keyword>
<comment type="function">
    <text evidence="1">Site-specific tyrosine recombinase, which acts by catalyzing the cutting and rejoining of the recombining DNA molecules.</text>
</comment>
<dbReference type="InterPro" id="IPR011010">
    <property type="entry name" value="DNA_brk_join_enz"/>
</dbReference>
<evidence type="ECO:0000256" key="1">
    <source>
        <dbReference type="ARBA" id="ARBA00003283"/>
    </source>
</evidence>
<sequence length="381" mass="44640">MLYFHSFQHRRPATERNDRYMPAYYNEDTKKWYCKFYYKDWQGNHKQKKKSGFERKKDALEWERSFLDKLAGSPDMAFSDMVELYLKDKELHTKLKTYKTKKHRITAWILPYFSEQAVNDITAADIREWQGTLKNAIGATGEPLSPGYMQNLVTEISGIFNFAVRFYGLPTNPCKIAGNLVGKKRKSIDFWTKKEFDRFISTFDNSDPYYIAFLTLYYTGMRIGELQALTFTDLDLKSGIIHITKTYSVIDGKTVITPPKTPKSVRDILIPAFLCEILEDYKKRYYKPLPETRVFQMSRQPYREQMKQHCALAGVKRIRLHDLRHSHASLLIELGFSALLVSERLGHESVSTTLDIYSHLFPSKQSQMIERLDKLCEGNYK</sequence>
<dbReference type="PROSITE" id="PS51898">
    <property type="entry name" value="TYR_RECOMBINASE"/>
    <property type="match status" value="1"/>
</dbReference>
<name>A0A415G647_9FIRM</name>
<evidence type="ECO:0000256" key="6">
    <source>
        <dbReference type="PROSITE-ProRule" id="PRU01248"/>
    </source>
</evidence>
<dbReference type="InterPro" id="IPR050090">
    <property type="entry name" value="Tyrosine_recombinase_XerCD"/>
</dbReference>
<evidence type="ECO:0000256" key="4">
    <source>
        <dbReference type="ARBA" id="ARBA00023125"/>
    </source>
</evidence>
<comment type="similarity">
    <text evidence="2">Belongs to the 'phage' integrase family.</text>
</comment>
<evidence type="ECO:0000259" key="8">
    <source>
        <dbReference type="PROSITE" id="PS51900"/>
    </source>
</evidence>
<dbReference type="EMBL" id="QRNJ01000038">
    <property type="protein sequence ID" value="RHK38144.1"/>
    <property type="molecule type" value="Genomic_DNA"/>
</dbReference>
<reference evidence="9 10" key="1">
    <citation type="submission" date="2018-08" db="EMBL/GenBank/DDBJ databases">
        <title>A genome reference for cultivated species of the human gut microbiota.</title>
        <authorList>
            <person name="Zou Y."/>
            <person name="Xue W."/>
            <person name="Luo G."/>
        </authorList>
    </citation>
    <scope>NUCLEOTIDE SEQUENCE [LARGE SCALE GENOMIC DNA]</scope>
    <source>
        <strain evidence="9 10">AF45-14BH</strain>
    </source>
</reference>
<proteinExistence type="inferred from homology"/>
<dbReference type="PROSITE" id="PS51900">
    <property type="entry name" value="CB"/>
    <property type="match status" value="1"/>
</dbReference>
<accession>A0A415G647</accession>
<keyword evidence="3" id="KW-0229">DNA integration</keyword>
<evidence type="ECO:0000256" key="5">
    <source>
        <dbReference type="ARBA" id="ARBA00023172"/>
    </source>
</evidence>
<evidence type="ECO:0000313" key="10">
    <source>
        <dbReference type="Proteomes" id="UP000283497"/>
    </source>
</evidence>
<feature type="domain" description="Core-binding (CB)" evidence="8">
    <location>
        <begin position="76"/>
        <end position="164"/>
    </location>
</feature>
<dbReference type="InterPro" id="IPR010998">
    <property type="entry name" value="Integrase_recombinase_N"/>
</dbReference>
<dbReference type="PANTHER" id="PTHR30349:SF64">
    <property type="entry name" value="PROPHAGE INTEGRASE INTD-RELATED"/>
    <property type="match status" value="1"/>
</dbReference>
<dbReference type="Gene3D" id="1.10.443.10">
    <property type="entry name" value="Intergrase catalytic core"/>
    <property type="match status" value="1"/>
</dbReference>
<dbReference type="Pfam" id="PF14659">
    <property type="entry name" value="Phage_int_SAM_3"/>
    <property type="match status" value="1"/>
</dbReference>
<evidence type="ECO:0000313" key="9">
    <source>
        <dbReference type="EMBL" id="RHK38144.1"/>
    </source>
</evidence>
<dbReference type="GO" id="GO:0015074">
    <property type="term" value="P:DNA integration"/>
    <property type="evidence" value="ECO:0007669"/>
    <property type="project" value="UniProtKB-KW"/>
</dbReference>
<evidence type="ECO:0000259" key="7">
    <source>
        <dbReference type="PROSITE" id="PS51898"/>
    </source>
</evidence>
<dbReference type="GO" id="GO:0003677">
    <property type="term" value="F:DNA binding"/>
    <property type="evidence" value="ECO:0007669"/>
    <property type="project" value="UniProtKB-UniRule"/>
</dbReference>
<dbReference type="AlphaFoldDB" id="A0A415G647"/>
<dbReference type="PANTHER" id="PTHR30349">
    <property type="entry name" value="PHAGE INTEGRASE-RELATED"/>
    <property type="match status" value="1"/>
</dbReference>
<gene>
    <name evidence="9" type="ORF">DW068_10175</name>
</gene>
<protein>
    <submittedName>
        <fullName evidence="9">Site-specific integrase</fullName>
    </submittedName>
</protein>
<comment type="caution">
    <text evidence="9">The sequence shown here is derived from an EMBL/GenBank/DDBJ whole genome shotgun (WGS) entry which is preliminary data.</text>
</comment>
<feature type="domain" description="Tyr recombinase" evidence="7">
    <location>
        <begin position="186"/>
        <end position="370"/>
    </location>
</feature>
<dbReference type="Pfam" id="PF14657">
    <property type="entry name" value="Arm-DNA-bind_4"/>
    <property type="match status" value="1"/>
</dbReference>
<dbReference type="InterPro" id="IPR004107">
    <property type="entry name" value="Integrase_SAM-like_N"/>
</dbReference>
<evidence type="ECO:0000256" key="3">
    <source>
        <dbReference type="ARBA" id="ARBA00022908"/>
    </source>
</evidence>
<dbReference type="InterPro" id="IPR002104">
    <property type="entry name" value="Integrase_catalytic"/>
</dbReference>
<dbReference type="InterPro" id="IPR013762">
    <property type="entry name" value="Integrase-like_cat_sf"/>
</dbReference>
<dbReference type="Proteomes" id="UP000283497">
    <property type="component" value="Unassembled WGS sequence"/>
</dbReference>
<evidence type="ECO:0000256" key="2">
    <source>
        <dbReference type="ARBA" id="ARBA00008857"/>
    </source>
</evidence>
<keyword evidence="5" id="KW-0233">DNA recombination</keyword>
<dbReference type="SUPFAM" id="SSF56349">
    <property type="entry name" value="DNA breaking-rejoining enzymes"/>
    <property type="match status" value="1"/>
</dbReference>
<dbReference type="Pfam" id="PF00589">
    <property type="entry name" value="Phage_integrase"/>
    <property type="match status" value="1"/>
</dbReference>
<dbReference type="CDD" id="cd01189">
    <property type="entry name" value="INT_ICEBs1_C_like"/>
    <property type="match status" value="1"/>
</dbReference>
<dbReference type="GO" id="GO:0006310">
    <property type="term" value="P:DNA recombination"/>
    <property type="evidence" value="ECO:0007669"/>
    <property type="project" value="UniProtKB-KW"/>
</dbReference>